<dbReference type="PANTHER" id="PTHR43167:SF1">
    <property type="entry name" value="PUTATIVE (AFU_ORTHOLOGUE AFUA_6G01830)-RELATED"/>
    <property type="match status" value="1"/>
</dbReference>
<evidence type="ECO:0000256" key="3">
    <source>
        <dbReference type="ARBA" id="ARBA00022691"/>
    </source>
</evidence>
<comment type="caution">
    <text evidence="5">The sequence shown here is derived from an EMBL/GenBank/DDBJ whole genome shotgun (WGS) entry which is preliminary data.</text>
</comment>
<dbReference type="GO" id="GO:0008171">
    <property type="term" value="F:O-methyltransferase activity"/>
    <property type="evidence" value="ECO:0007669"/>
    <property type="project" value="InterPro"/>
</dbReference>
<reference evidence="5 6" key="1">
    <citation type="journal article" date="2023" name="IMA Fungus">
        <title>Comparative genomic study of the Penicillium genus elucidates a diverse pangenome and 15 lateral gene transfer events.</title>
        <authorList>
            <person name="Petersen C."/>
            <person name="Sorensen T."/>
            <person name="Nielsen M.R."/>
            <person name="Sondergaard T.E."/>
            <person name="Sorensen J.L."/>
            <person name="Fitzpatrick D.A."/>
            <person name="Frisvad J.C."/>
            <person name="Nielsen K.L."/>
        </authorList>
    </citation>
    <scope>NUCLEOTIDE SEQUENCE [LARGE SCALE GENOMIC DNA]</scope>
    <source>
        <strain evidence="5 6">IBT 35679</strain>
    </source>
</reference>
<evidence type="ECO:0000256" key="2">
    <source>
        <dbReference type="ARBA" id="ARBA00022679"/>
    </source>
</evidence>
<name>A0AAD6CVC2_9EURO</name>
<evidence type="ECO:0000313" key="6">
    <source>
        <dbReference type="Proteomes" id="UP001220324"/>
    </source>
</evidence>
<evidence type="ECO:0000256" key="1">
    <source>
        <dbReference type="ARBA" id="ARBA00022603"/>
    </source>
</evidence>
<comment type="similarity">
    <text evidence="4">Belongs to the class I-like SAM-binding methyltransferase superfamily. Cation-dependent O-methyltransferase family.</text>
</comment>
<accession>A0AAD6CVC2</accession>
<dbReference type="InterPro" id="IPR002935">
    <property type="entry name" value="SAM_O-MeTrfase"/>
</dbReference>
<proteinExistence type="inferred from homology"/>
<dbReference type="GO" id="GO:0032259">
    <property type="term" value="P:methylation"/>
    <property type="evidence" value="ECO:0007669"/>
    <property type="project" value="UniProtKB-KW"/>
</dbReference>
<gene>
    <name evidence="5" type="ORF">N7494_005937</name>
</gene>
<keyword evidence="6" id="KW-1185">Reference proteome</keyword>
<keyword evidence="2" id="KW-0808">Transferase</keyword>
<dbReference type="PANTHER" id="PTHR43167">
    <property type="entry name" value="PUTATIVE (AFU_ORTHOLOGUE AFUA_6G01830)-RELATED"/>
    <property type="match status" value="1"/>
</dbReference>
<dbReference type="EMBL" id="JAQIZZ010000005">
    <property type="protein sequence ID" value="KAJ5540861.1"/>
    <property type="molecule type" value="Genomic_DNA"/>
</dbReference>
<dbReference type="InterPro" id="IPR029063">
    <property type="entry name" value="SAM-dependent_MTases_sf"/>
</dbReference>
<dbReference type="Pfam" id="PF13578">
    <property type="entry name" value="Methyltransf_24"/>
    <property type="match status" value="1"/>
</dbReference>
<sequence>MAPPTPLTATPHLLAFLQDLHSKSLNQESKIEWNSLPGQTTNEFDNIMRDKFIALDQDKCELIYHMLRSINATTIVEAGTSFGVSTIYLALAAAQNAARGAGTSTSSTGRVVATEKEPSKAAEAQKNWQQVGEEIQGVIDLRIGDLRETLGKDLGTVDFLLLDIWTPLALPALKLVEPHFRPGAMVIADNTVKAAAGYAELFAYVDAPGSQFRRVTMPYAGGLDMIVYQ</sequence>
<evidence type="ECO:0008006" key="7">
    <source>
        <dbReference type="Google" id="ProtNLM"/>
    </source>
</evidence>
<organism evidence="5 6">
    <name type="scientific">Penicillium frequentans</name>
    <dbReference type="NCBI Taxonomy" id="3151616"/>
    <lineage>
        <taxon>Eukaryota</taxon>
        <taxon>Fungi</taxon>
        <taxon>Dikarya</taxon>
        <taxon>Ascomycota</taxon>
        <taxon>Pezizomycotina</taxon>
        <taxon>Eurotiomycetes</taxon>
        <taxon>Eurotiomycetidae</taxon>
        <taxon>Eurotiales</taxon>
        <taxon>Aspergillaceae</taxon>
        <taxon>Penicillium</taxon>
    </lineage>
</organism>
<evidence type="ECO:0000313" key="5">
    <source>
        <dbReference type="EMBL" id="KAJ5540861.1"/>
    </source>
</evidence>
<keyword evidence="1" id="KW-0489">Methyltransferase</keyword>
<dbReference type="AlphaFoldDB" id="A0AAD6CVC2"/>
<dbReference type="SUPFAM" id="SSF53335">
    <property type="entry name" value="S-adenosyl-L-methionine-dependent methyltransferases"/>
    <property type="match status" value="1"/>
</dbReference>
<dbReference type="Gene3D" id="3.40.50.150">
    <property type="entry name" value="Vaccinia Virus protein VP39"/>
    <property type="match status" value="1"/>
</dbReference>
<protein>
    <recommendedName>
        <fullName evidence="7">O-methyltransferase</fullName>
    </recommendedName>
</protein>
<keyword evidence="3" id="KW-0949">S-adenosyl-L-methionine</keyword>
<dbReference type="PROSITE" id="PS51682">
    <property type="entry name" value="SAM_OMT_I"/>
    <property type="match status" value="1"/>
</dbReference>
<evidence type="ECO:0000256" key="4">
    <source>
        <dbReference type="ARBA" id="ARBA00023453"/>
    </source>
</evidence>
<dbReference type="Proteomes" id="UP001220324">
    <property type="component" value="Unassembled WGS sequence"/>
</dbReference>